<protein>
    <submittedName>
        <fullName evidence="1">Uncharacterized protein</fullName>
    </submittedName>
</protein>
<proteinExistence type="predicted"/>
<gene>
    <name evidence="1" type="ORF">SAMN03080610_00166</name>
</gene>
<dbReference type="RefSeq" id="WP_092809002.1">
    <property type="nucleotide sequence ID" value="NZ_FMVW01000001.1"/>
</dbReference>
<organism evidence="1 2">
    <name type="scientific">Afifella marina DSM 2698</name>
    <dbReference type="NCBI Taxonomy" id="1120955"/>
    <lineage>
        <taxon>Bacteria</taxon>
        <taxon>Pseudomonadati</taxon>
        <taxon>Pseudomonadota</taxon>
        <taxon>Alphaproteobacteria</taxon>
        <taxon>Hyphomicrobiales</taxon>
        <taxon>Afifellaceae</taxon>
        <taxon>Afifella</taxon>
    </lineage>
</organism>
<evidence type="ECO:0000313" key="1">
    <source>
        <dbReference type="EMBL" id="SCZ20647.1"/>
    </source>
</evidence>
<dbReference type="Proteomes" id="UP000199347">
    <property type="component" value="Unassembled WGS sequence"/>
</dbReference>
<keyword evidence="2" id="KW-1185">Reference proteome</keyword>
<evidence type="ECO:0000313" key="2">
    <source>
        <dbReference type="Proteomes" id="UP000199347"/>
    </source>
</evidence>
<name>A0A1G5M624_AFIMA</name>
<accession>A0A1G5M624</accession>
<dbReference type="EMBL" id="FMVW01000001">
    <property type="protein sequence ID" value="SCZ20647.1"/>
    <property type="molecule type" value="Genomic_DNA"/>
</dbReference>
<reference evidence="2" key="1">
    <citation type="submission" date="2016-10" db="EMBL/GenBank/DDBJ databases">
        <authorList>
            <person name="Varghese N."/>
            <person name="Submissions S."/>
        </authorList>
    </citation>
    <scope>NUCLEOTIDE SEQUENCE [LARGE SCALE GENOMIC DNA]</scope>
    <source>
        <strain evidence="2">DSM 2698</strain>
    </source>
</reference>
<dbReference type="AlphaFoldDB" id="A0A1G5M624"/>
<sequence length="149" mass="16446">MDGGLTDTEQKLRTQANSFEEIISHAATAPIDTIEIAGIKGAVKQWLGDGYRIGVTTAAWRLDVEYGSEGSPLASAIEAGWIPFLAADIEGNLFECRLVKFQAGRSLFGSRKYRYRLYRSTDAGHFIFLSEHRSSMKALWGLNKMLAGI</sequence>